<dbReference type="GO" id="GO:0005737">
    <property type="term" value="C:cytoplasm"/>
    <property type="evidence" value="ECO:0007669"/>
    <property type="project" value="UniProtKB-SubCell"/>
</dbReference>
<accession>A0A9D6V6J4</accession>
<dbReference type="AlphaFoldDB" id="A0A9D6V6J4"/>
<dbReference type="SUPFAM" id="SSF52540">
    <property type="entry name" value="P-loop containing nucleoside triphosphate hydrolases"/>
    <property type="match status" value="1"/>
</dbReference>
<evidence type="ECO:0000313" key="12">
    <source>
        <dbReference type="Proteomes" id="UP000807825"/>
    </source>
</evidence>
<keyword evidence="3 8" id="KW-0808">Transferase</keyword>
<proteinExistence type="inferred from homology"/>
<organism evidence="11 12">
    <name type="scientific">Desulfomonile tiedjei</name>
    <dbReference type="NCBI Taxonomy" id="2358"/>
    <lineage>
        <taxon>Bacteria</taxon>
        <taxon>Pseudomonadati</taxon>
        <taxon>Thermodesulfobacteriota</taxon>
        <taxon>Desulfomonilia</taxon>
        <taxon>Desulfomonilales</taxon>
        <taxon>Desulfomonilaceae</taxon>
        <taxon>Desulfomonile</taxon>
    </lineage>
</organism>
<comment type="catalytic activity">
    <reaction evidence="8">
        <text>3'-dephospho-CoA + ATP = ADP + CoA + H(+)</text>
        <dbReference type="Rhea" id="RHEA:18245"/>
        <dbReference type="ChEBI" id="CHEBI:15378"/>
        <dbReference type="ChEBI" id="CHEBI:30616"/>
        <dbReference type="ChEBI" id="CHEBI:57287"/>
        <dbReference type="ChEBI" id="CHEBI:57328"/>
        <dbReference type="ChEBI" id="CHEBI:456216"/>
        <dbReference type="EC" id="2.7.1.24"/>
    </reaction>
</comment>
<dbReference type="EC" id="2.7.1.24" evidence="8 9"/>
<keyword evidence="4 8" id="KW-0547">Nucleotide-binding</keyword>
<dbReference type="Proteomes" id="UP000807825">
    <property type="component" value="Unassembled WGS sequence"/>
</dbReference>
<keyword evidence="10" id="KW-0175">Coiled coil</keyword>
<dbReference type="CDD" id="cd02022">
    <property type="entry name" value="DPCK"/>
    <property type="match status" value="1"/>
</dbReference>
<keyword evidence="5 8" id="KW-0418">Kinase</keyword>
<keyword evidence="2 8" id="KW-0963">Cytoplasm</keyword>
<keyword evidence="6 8" id="KW-0067">ATP-binding</keyword>
<dbReference type="HAMAP" id="MF_00376">
    <property type="entry name" value="Dephospho_CoA_kinase"/>
    <property type="match status" value="1"/>
</dbReference>
<evidence type="ECO:0000313" key="11">
    <source>
        <dbReference type="EMBL" id="MBI5251628.1"/>
    </source>
</evidence>
<gene>
    <name evidence="8" type="primary">coaE</name>
    <name evidence="11" type="ORF">HY912_19220</name>
</gene>
<dbReference type="FunFam" id="3.40.50.300:FF:000991">
    <property type="entry name" value="Dephospho-CoA kinase"/>
    <property type="match status" value="1"/>
</dbReference>
<comment type="subcellular location">
    <subcellularLocation>
        <location evidence="8">Cytoplasm</location>
    </subcellularLocation>
</comment>
<evidence type="ECO:0000256" key="5">
    <source>
        <dbReference type="ARBA" id="ARBA00022777"/>
    </source>
</evidence>
<comment type="caution">
    <text evidence="11">The sequence shown here is derived from an EMBL/GenBank/DDBJ whole genome shotgun (WGS) entry which is preliminary data.</text>
</comment>
<dbReference type="NCBIfam" id="TIGR00152">
    <property type="entry name" value="dephospho-CoA kinase"/>
    <property type="match status" value="1"/>
</dbReference>
<comment type="pathway">
    <text evidence="8">Cofactor biosynthesis; coenzyme A biosynthesis; CoA from (R)-pantothenate: step 5/5.</text>
</comment>
<dbReference type="EMBL" id="JACRDE010000501">
    <property type="protein sequence ID" value="MBI5251628.1"/>
    <property type="molecule type" value="Genomic_DNA"/>
</dbReference>
<keyword evidence="7 8" id="KW-0173">Coenzyme A biosynthesis</keyword>
<feature type="coiled-coil region" evidence="10">
    <location>
        <begin position="148"/>
        <end position="208"/>
    </location>
</feature>
<evidence type="ECO:0000256" key="10">
    <source>
        <dbReference type="SAM" id="Coils"/>
    </source>
</evidence>
<dbReference type="GO" id="GO:0015937">
    <property type="term" value="P:coenzyme A biosynthetic process"/>
    <property type="evidence" value="ECO:0007669"/>
    <property type="project" value="UniProtKB-UniRule"/>
</dbReference>
<dbReference type="Pfam" id="PF01121">
    <property type="entry name" value="CoaE"/>
    <property type="match status" value="1"/>
</dbReference>
<dbReference type="PANTHER" id="PTHR10695:SF46">
    <property type="entry name" value="BIFUNCTIONAL COENZYME A SYNTHASE-RELATED"/>
    <property type="match status" value="1"/>
</dbReference>
<evidence type="ECO:0000256" key="1">
    <source>
        <dbReference type="ARBA" id="ARBA00009018"/>
    </source>
</evidence>
<dbReference type="PROSITE" id="PS51219">
    <property type="entry name" value="DPCK"/>
    <property type="match status" value="1"/>
</dbReference>
<evidence type="ECO:0000256" key="3">
    <source>
        <dbReference type="ARBA" id="ARBA00022679"/>
    </source>
</evidence>
<dbReference type="GO" id="GO:0005524">
    <property type="term" value="F:ATP binding"/>
    <property type="evidence" value="ECO:0007669"/>
    <property type="project" value="UniProtKB-UniRule"/>
</dbReference>
<dbReference type="PANTHER" id="PTHR10695">
    <property type="entry name" value="DEPHOSPHO-COA KINASE-RELATED"/>
    <property type="match status" value="1"/>
</dbReference>
<dbReference type="InterPro" id="IPR001977">
    <property type="entry name" value="Depp_CoAkinase"/>
</dbReference>
<name>A0A9D6V6J4_9BACT</name>
<sequence>MLIVGLTGGIASGKSTVGRMFQECGIPLICADELARKAVEPGSDGLGEIRRVFGKGVLDAQGGLDRAAMARIVFQDPGARKLLESIVHPVVSKEKERILKNLECEGHEVVIVDVPLLYESSWEKGFDLIIVAYSPKAVQEQRLVVRDNMSKEEALARLDAQMDIEEKRRLADRVIDNTGDPAQTRRQVEGLLNELKTLAERKKSAEKMRSGLG</sequence>
<evidence type="ECO:0000256" key="9">
    <source>
        <dbReference type="NCBIfam" id="TIGR00152"/>
    </source>
</evidence>
<comment type="function">
    <text evidence="8">Catalyzes the phosphorylation of the 3'-hydroxyl group of dephosphocoenzyme A to form coenzyme A.</text>
</comment>
<evidence type="ECO:0000256" key="2">
    <source>
        <dbReference type="ARBA" id="ARBA00022490"/>
    </source>
</evidence>
<reference evidence="11" key="1">
    <citation type="submission" date="2020-07" db="EMBL/GenBank/DDBJ databases">
        <title>Huge and variable diversity of episymbiotic CPR bacteria and DPANN archaea in groundwater ecosystems.</title>
        <authorList>
            <person name="He C.Y."/>
            <person name="Keren R."/>
            <person name="Whittaker M."/>
            <person name="Farag I.F."/>
            <person name="Doudna J."/>
            <person name="Cate J.H.D."/>
            <person name="Banfield J.F."/>
        </authorList>
    </citation>
    <scope>NUCLEOTIDE SEQUENCE</scope>
    <source>
        <strain evidence="11">NC_groundwater_1664_Pr3_B-0.1um_52_9</strain>
    </source>
</reference>
<evidence type="ECO:0000256" key="8">
    <source>
        <dbReference type="HAMAP-Rule" id="MF_00376"/>
    </source>
</evidence>
<evidence type="ECO:0000256" key="6">
    <source>
        <dbReference type="ARBA" id="ARBA00022840"/>
    </source>
</evidence>
<feature type="binding site" evidence="8">
    <location>
        <begin position="11"/>
        <end position="16"/>
    </location>
    <ligand>
        <name>ATP</name>
        <dbReference type="ChEBI" id="CHEBI:30616"/>
    </ligand>
</feature>
<evidence type="ECO:0000256" key="7">
    <source>
        <dbReference type="ARBA" id="ARBA00022993"/>
    </source>
</evidence>
<protein>
    <recommendedName>
        <fullName evidence="8 9">Dephospho-CoA kinase</fullName>
        <ecNumber evidence="8 9">2.7.1.24</ecNumber>
    </recommendedName>
    <alternativeName>
        <fullName evidence="8">Dephosphocoenzyme A kinase</fullName>
    </alternativeName>
</protein>
<dbReference type="Gene3D" id="3.40.50.300">
    <property type="entry name" value="P-loop containing nucleotide triphosphate hydrolases"/>
    <property type="match status" value="1"/>
</dbReference>
<dbReference type="GO" id="GO:0004140">
    <property type="term" value="F:dephospho-CoA kinase activity"/>
    <property type="evidence" value="ECO:0007669"/>
    <property type="project" value="UniProtKB-UniRule"/>
</dbReference>
<evidence type="ECO:0000256" key="4">
    <source>
        <dbReference type="ARBA" id="ARBA00022741"/>
    </source>
</evidence>
<comment type="similarity">
    <text evidence="1 8">Belongs to the CoaE family.</text>
</comment>
<dbReference type="InterPro" id="IPR027417">
    <property type="entry name" value="P-loop_NTPase"/>
</dbReference>